<reference evidence="2" key="1">
    <citation type="submission" date="2016-10" db="EMBL/GenBank/DDBJ databases">
        <authorList>
            <person name="Varghese N."/>
            <person name="Submissions S."/>
        </authorList>
    </citation>
    <scope>NUCLEOTIDE SEQUENCE [LARGE SCALE GENOMIC DNA]</scope>
    <source>
        <strain evidence="2">DSM 40318</strain>
    </source>
</reference>
<protein>
    <submittedName>
        <fullName evidence="1">Uncharacterized protein</fullName>
    </submittedName>
</protein>
<gene>
    <name evidence="1" type="ORF">SAMN04490356_0379</name>
</gene>
<sequence length="179" mass="19915">MLQLPTTKPEMNQDDALKQFSHMARERAFGQRIGSDRLIQAGLDALVAGVDSPSLAMLAGLLRSEEPEAPELFDRVLEELGLRFYPPDDPQEAKWAMADWIAEQIADGSLDPATGTHLIWTDIAYDLGYPKDLEALVHCAHNLAGWEETWGVSVEELNREAIEAAKQFLSKRTAEEPKS</sequence>
<proteinExistence type="predicted"/>
<dbReference type="AlphaFoldDB" id="A0A1H4ICU8"/>
<dbReference type="Proteomes" id="UP000198609">
    <property type="component" value="Unassembled WGS sequence"/>
</dbReference>
<evidence type="ECO:0000313" key="2">
    <source>
        <dbReference type="Proteomes" id="UP000198609"/>
    </source>
</evidence>
<keyword evidence="2" id="KW-1185">Reference proteome</keyword>
<name>A0A1H4ICU8_STRMJ</name>
<evidence type="ECO:0000313" key="1">
    <source>
        <dbReference type="EMBL" id="SEB31158.1"/>
    </source>
</evidence>
<dbReference type="EMBL" id="FNST01000001">
    <property type="protein sequence ID" value="SEB31158.1"/>
    <property type="molecule type" value="Genomic_DNA"/>
</dbReference>
<accession>A0A1H4ICU8</accession>
<organism evidence="1 2">
    <name type="scientific">Streptomyces melanosporofaciens</name>
    <dbReference type="NCBI Taxonomy" id="67327"/>
    <lineage>
        <taxon>Bacteria</taxon>
        <taxon>Bacillati</taxon>
        <taxon>Actinomycetota</taxon>
        <taxon>Actinomycetes</taxon>
        <taxon>Kitasatosporales</taxon>
        <taxon>Streptomycetaceae</taxon>
        <taxon>Streptomyces</taxon>
        <taxon>Streptomyces violaceusniger group</taxon>
    </lineage>
</organism>